<gene>
    <name evidence="3" type="ORF">BLE401_04180</name>
</gene>
<dbReference type="GO" id="GO:1901135">
    <property type="term" value="P:carbohydrate derivative metabolic process"/>
    <property type="evidence" value="ECO:0007669"/>
    <property type="project" value="UniProtKB-ARBA"/>
</dbReference>
<evidence type="ECO:0000259" key="2">
    <source>
        <dbReference type="Pfam" id="PF13439"/>
    </source>
</evidence>
<feature type="domain" description="Glycosyltransferase subfamily 4-like N-terminal" evidence="2">
    <location>
        <begin position="12"/>
        <end position="164"/>
    </location>
</feature>
<proteinExistence type="predicted"/>
<dbReference type="CDD" id="cd03801">
    <property type="entry name" value="GT4_PimA-like"/>
    <property type="match status" value="1"/>
</dbReference>
<sequence length="386" mass="43794">MRIAHIESSLHWGGQELRIIEQMLWLRLQGHTVWLIAHSHSAILREARRAGLACFPLDIHNAFSLPILWRLYWFLRNHQIDIIDTHSQKDSYQVCWIKWLTGITVVRSRHITNQLRNSFAHYLVWRYGNDRVVVTAQTIKAQLISLGLKSAQAIDVAVAGVDEKRFHPCLREKNQALRAMLGIPADHWVIANIGMIREDKGQLIFVHACNEIANHFNNVTFLQIGEATNSSQTYKQQVLATVANLPNKQHIHFLGYRVNIEDYLSICDIVVIASIATEAQTRLVSQAFLTKTAVVATLTGGLVEMIEPEKTGLLCPANSATALAESTMRLLRDAELREYICANAYQQAHQYWTFTQMMNGMLASYQHAFVANKKLQLAQAINYATS</sequence>
<dbReference type="STRING" id="288004.AL038_01855"/>
<keyword evidence="4" id="KW-1185">Reference proteome</keyword>
<dbReference type="KEGG" id="blep:AL038_01855"/>
<evidence type="ECO:0000313" key="3">
    <source>
        <dbReference type="EMBL" id="AUI67977.1"/>
    </source>
</evidence>
<dbReference type="RefSeq" id="WP_062148178.1">
    <property type="nucleotide sequence ID" value="NZ_CP012373.2"/>
</dbReference>
<dbReference type="InterPro" id="IPR028098">
    <property type="entry name" value="Glyco_trans_4-like_N"/>
</dbReference>
<dbReference type="Gene3D" id="3.40.50.2000">
    <property type="entry name" value="Glycogen Phosphorylase B"/>
    <property type="match status" value="2"/>
</dbReference>
<dbReference type="Pfam" id="PF00534">
    <property type="entry name" value="Glycos_transf_1"/>
    <property type="match status" value="1"/>
</dbReference>
<organism evidence="3 4">
    <name type="scientific">Beggiatoa leptomitoformis</name>
    <dbReference type="NCBI Taxonomy" id="288004"/>
    <lineage>
        <taxon>Bacteria</taxon>
        <taxon>Pseudomonadati</taxon>
        <taxon>Pseudomonadota</taxon>
        <taxon>Gammaproteobacteria</taxon>
        <taxon>Thiotrichales</taxon>
        <taxon>Thiotrichaceae</taxon>
        <taxon>Beggiatoa</taxon>
    </lineage>
</organism>
<dbReference type="EMBL" id="CP018889">
    <property type="protein sequence ID" value="AUI67977.1"/>
    <property type="molecule type" value="Genomic_DNA"/>
</dbReference>
<protein>
    <submittedName>
        <fullName evidence="3">Glycosyltransferase</fullName>
    </submittedName>
</protein>
<dbReference type="GO" id="GO:0016757">
    <property type="term" value="F:glycosyltransferase activity"/>
    <property type="evidence" value="ECO:0007669"/>
    <property type="project" value="InterPro"/>
</dbReference>
<feature type="domain" description="Glycosyl transferase family 1" evidence="1">
    <location>
        <begin position="176"/>
        <end position="346"/>
    </location>
</feature>
<name>A0A2N9YBV1_9GAMM</name>
<keyword evidence="3" id="KW-0808">Transferase</keyword>
<evidence type="ECO:0000313" key="4">
    <source>
        <dbReference type="Proteomes" id="UP000234271"/>
    </source>
</evidence>
<dbReference type="Pfam" id="PF13439">
    <property type="entry name" value="Glyco_transf_4"/>
    <property type="match status" value="1"/>
</dbReference>
<dbReference type="OrthoDB" id="9795746at2"/>
<dbReference type="AlphaFoldDB" id="A0A2N9YBV1"/>
<reference evidence="4" key="1">
    <citation type="submission" date="2016-12" db="EMBL/GenBank/DDBJ databases">
        <title>Complete Genome Sequence of Beggiatoa leptomitiformis D-401.</title>
        <authorList>
            <person name="Fomenkov A."/>
            <person name="Vincze T."/>
            <person name="Grabovich M."/>
            <person name="Anton B.P."/>
            <person name="Dubinina G."/>
            <person name="Orlova M."/>
            <person name="Belousova E."/>
            <person name="Roberts R.J."/>
        </authorList>
    </citation>
    <scope>NUCLEOTIDE SEQUENCE [LARGE SCALE GENOMIC DNA]</scope>
    <source>
        <strain evidence="4">D-401</strain>
    </source>
</reference>
<dbReference type="SUPFAM" id="SSF53756">
    <property type="entry name" value="UDP-Glycosyltransferase/glycogen phosphorylase"/>
    <property type="match status" value="1"/>
</dbReference>
<dbReference type="PANTHER" id="PTHR12526">
    <property type="entry name" value="GLYCOSYLTRANSFERASE"/>
    <property type="match status" value="1"/>
</dbReference>
<dbReference type="Proteomes" id="UP000234271">
    <property type="component" value="Chromosome"/>
</dbReference>
<evidence type="ECO:0000259" key="1">
    <source>
        <dbReference type="Pfam" id="PF00534"/>
    </source>
</evidence>
<accession>A0A2N9YBV1</accession>
<dbReference type="InterPro" id="IPR001296">
    <property type="entry name" value="Glyco_trans_1"/>
</dbReference>